<dbReference type="PROSITE" id="PS50088">
    <property type="entry name" value="ANK_REPEAT"/>
    <property type="match status" value="3"/>
</dbReference>
<sequence>MSSALPERASLEFLTKQAKDFLRDAKAGDAIALDRLRAGGPEVASDPPKLADCQHALAREYGFASWPKLKAHVESLATTDPVESLAAAMKSGELTAVREVLARFPSLKSRLDGPMAGGSFGATALITAVQRADRELVDLLLAGGADINQRSHWWAGGFHVLEDDHGLADFLIARGATLDAKSAAQLGRLEDLRTIVTADPSAVHQRGGDGQTPLHVAPTVAVADFLLDRGAEIDARDVDHESTPAQYLVRSHTDVAKFLVARGAKTDILMSAALGDLARVRGFLEADPASIRTLVSDQYFPRRNPHSGGCIYIWTLGQAKTAHAVAREFGHDAVYELLMQHTPDTLKLAVACELGDEATLAALLEARPDLPRTLGAEELRMLPIAAQQGNVQAVRRMLTAGWPPDTTAQHGATALHWAGFHGNAEVAREILKFRPALEAKEKDFGMTALGWTIYGSLHGWHAQSGDYAGVLELLLDAGARAPKLEPKLEASEAVLSVLRRREFGDRV</sequence>
<dbReference type="SUPFAM" id="SSF48403">
    <property type="entry name" value="Ankyrin repeat"/>
    <property type="match status" value="1"/>
</dbReference>
<evidence type="ECO:0000313" key="4">
    <source>
        <dbReference type="EMBL" id="NOT32840.1"/>
    </source>
</evidence>
<proteinExistence type="predicted"/>
<feature type="repeat" description="ANK" evidence="3">
    <location>
        <begin position="209"/>
        <end position="238"/>
    </location>
</feature>
<dbReference type="Pfam" id="PF00023">
    <property type="entry name" value="Ank"/>
    <property type="match status" value="2"/>
</dbReference>
<feature type="repeat" description="ANK" evidence="3">
    <location>
        <begin position="120"/>
        <end position="152"/>
    </location>
</feature>
<reference evidence="4 5" key="1">
    <citation type="submission" date="2020-04" db="EMBL/GenBank/DDBJ databases">
        <title>Metagenomic profiling of ammonia- and methane-oxidizing microorganisms in a Dutch drinking water treatment plant.</title>
        <authorList>
            <person name="Poghosyan L."/>
            <person name="Leucker S."/>
        </authorList>
    </citation>
    <scope>NUCLEOTIDE SEQUENCE [LARGE SCALE GENOMIC DNA]</scope>
    <source>
        <strain evidence="4">S-RSF-IL-03</strain>
    </source>
</reference>
<evidence type="ECO:0000256" key="3">
    <source>
        <dbReference type="PROSITE-ProRule" id="PRU00023"/>
    </source>
</evidence>
<dbReference type="PROSITE" id="PS50297">
    <property type="entry name" value="ANK_REP_REGION"/>
    <property type="match status" value="1"/>
</dbReference>
<dbReference type="Pfam" id="PF12796">
    <property type="entry name" value="Ank_2"/>
    <property type="match status" value="1"/>
</dbReference>
<dbReference type="Proteomes" id="UP000580839">
    <property type="component" value="Unassembled WGS sequence"/>
</dbReference>
<gene>
    <name evidence="4" type="ORF">HOP12_01585</name>
</gene>
<dbReference type="AlphaFoldDB" id="A0A849SN34"/>
<accession>A0A849SN34</accession>
<dbReference type="EMBL" id="JABFRW010000019">
    <property type="protein sequence ID" value="NOT32840.1"/>
    <property type="molecule type" value="Genomic_DNA"/>
</dbReference>
<evidence type="ECO:0000256" key="1">
    <source>
        <dbReference type="ARBA" id="ARBA00022737"/>
    </source>
</evidence>
<keyword evidence="2 3" id="KW-0040">ANK repeat</keyword>
<evidence type="ECO:0000256" key="2">
    <source>
        <dbReference type="ARBA" id="ARBA00023043"/>
    </source>
</evidence>
<dbReference type="Gene3D" id="1.25.40.20">
    <property type="entry name" value="Ankyrin repeat-containing domain"/>
    <property type="match status" value="3"/>
</dbReference>
<dbReference type="SMART" id="SM00248">
    <property type="entry name" value="ANK"/>
    <property type="match status" value="5"/>
</dbReference>
<name>A0A849SN34_UNCEI</name>
<organism evidence="4 5">
    <name type="scientific">Eiseniibacteriota bacterium</name>
    <dbReference type="NCBI Taxonomy" id="2212470"/>
    <lineage>
        <taxon>Bacteria</taxon>
        <taxon>Candidatus Eiseniibacteriota</taxon>
    </lineage>
</organism>
<feature type="repeat" description="ANK" evidence="3">
    <location>
        <begin position="410"/>
        <end position="442"/>
    </location>
</feature>
<dbReference type="InterPro" id="IPR036770">
    <property type="entry name" value="Ankyrin_rpt-contain_sf"/>
</dbReference>
<dbReference type="PANTHER" id="PTHR24198">
    <property type="entry name" value="ANKYRIN REPEAT AND PROTEIN KINASE DOMAIN-CONTAINING PROTEIN"/>
    <property type="match status" value="1"/>
</dbReference>
<dbReference type="InterPro" id="IPR002110">
    <property type="entry name" value="Ankyrin_rpt"/>
</dbReference>
<dbReference type="PANTHER" id="PTHR24198:SF165">
    <property type="entry name" value="ANKYRIN REPEAT-CONTAINING PROTEIN-RELATED"/>
    <property type="match status" value="1"/>
</dbReference>
<evidence type="ECO:0000313" key="5">
    <source>
        <dbReference type="Proteomes" id="UP000580839"/>
    </source>
</evidence>
<comment type="caution">
    <text evidence="4">The sequence shown here is derived from an EMBL/GenBank/DDBJ whole genome shotgun (WGS) entry which is preliminary data.</text>
</comment>
<protein>
    <submittedName>
        <fullName evidence="4">Ankyrin repeat domain-containing protein</fullName>
    </submittedName>
</protein>
<keyword evidence="1" id="KW-0677">Repeat</keyword>